<dbReference type="AlphaFoldDB" id="A0ABD3E4G4"/>
<evidence type="ECO:0000256" key="4">
    <source>
        <dbReference type="SAM" id="MobiDB-lite"/>
    </source>
</evidence>
<evidence type="ECO:0000256" key="1">
    <source>
        <dbReference type="ARBA" id="ARBA00022723"/>
    </source>
</evidence>
<dbReference type="InterPro" id="IPR011016">
    <property type="entry name" value="Znf_RING-CH"/>
</dbReference>
<feature type="region of interest" description="Disordered" evidence="4">
    <location>
        <begin position="77"/>
        <end position="128"/>
    </location>
</feature>
<keyword evidence="2" id="KW-0863">Zinc-finger</keyword>
<dbReference type="Pfam" id="PF12906">
    <property type="entry name" value="RINGv"/>
    <property type="match status" value="1"/>
</dbReference>
<feature type="domain" description="RING-CH-type" evidence="6">
    <location>
        <begin position="231"/>
        <end position="293"/>
    </location>
</feature>
<dbReference type="Proteomes" id="UP001632038">
    <property type="component" value="Unassembled WGS sequence"/>
</dbReference>
<comment type="caution">
    <text evidence="7">The sequence shown here is derived from an EMBL/GenBank/DDBJ whole genome shotgun (WGS) entry which is preliminary data.</text>
</comment>
<keyword evidence="3" id="KW-0862">Zinc</keyword>
<keyword evidence="5" id="KW-0812">Transmembrane</keyword>
<feature type="compositionally biased region" description="Low complexity" evidence="4">
    <location>
        <begin position="93"/>
        <end position="121"/>
    </location>
</feature>
<keyword evidence="8" id="KW-1185">Reference proteome</keyword>
<feature type="transmembrane region" description="Helical" evidence="5">
    <location>
        <begin position="393"/>
        <end position="417"/>
    </location>
</feature>
<dbReference type="InterPro" id="IPR013083">
    <property type="entry name" value="Znf_RING/FYVE/PHD"/>
</dbReference>
<keyword evidence="1" id="KW-0479">Metal-binding</keyword>
<dbReference type="PANTHER" id="PTHR46158:SF1">
    <property type="entry name" value="RING_U-BOX SUPERFAMILY PROTEIN"/>
    <property type="match status" value="1"/>
</dbReference>
<feature type="transmembrane region" description="Helical" evidence="5">
    <location>
        <begin position="367"/>
        <end position="387"/>
    </location>
</feature>
<reference evidence="8" key="1">
    <citation type="journal article" date="2024" name="IScience">
        <title>Strigolactones Initiate the Formation of Haustorium-like Structures in Castilleja.</title>
        <authorList>
            <person name="Buerger M."/>
            <person name="Peterson D."/>
            <person name="Chory J."/>
        </authorList>
    </citation>
    <scope>NUCLEOTIDE SEQUENCE [LARGE SCALE GENOMIC DNA]</scope>
</reference>
<evidence type="ECO:0000259" key="6">
    <source>
        <dbReference type="PROSITE" id="PS51292"/>
    </source>
</evidence>
<feature type="compositionally biased region" description="Polar residues" evidence="4">
    <location>
        <begin position="148"/>
        <end position="172"/>
    </location>
</feature>
<dbReference type="CDD" id="cd16495">
    <property type="entry name" value="RING_CH-C4HC3_MARCH"/>
    <property type="match status" value="1"/>
</dbReference>
<dbReference type="SMART" id="SM00744">
    <property type="entry name" value="RINGv"/>
    <property type="match status" value="1"/>
</dbReference>
<dbReference type="PROSITE" id="PS51292">
    <property type="entry name" value="ZF_RING_CH"/>
    <property type="match status" value="1"/>
</dbReference>
<organism evidence="7 8">
    <name type="scientific">Castilleja foliolosa</name>
    <dbReference type="NCBI Taxonomy" id="1961234"/>
    <lineage>
        <taxon>Eukaryota</taxon>
        <taxon>Viridiplantae</taxon>
        <taxon>Streptophyta</taxon>
        <taxon>Embryophyta</taxon>
        <taxon>Tracheophyta</taxon>
        <taxon>Spermatophyta</taxon>
        <taxon>Magnoliopsida</taxon>
        <taxon>eudicotyledons</taxon>
        <taxon>Gunneridae</taxon>
        <taxon>Pentapetalae</taxon>
        <taxon>asterids</taxon>
        <taxon>lamiids</taxon>
        <taxon>Lamiales</taxon>
        <taxon>Orobanchaceae</taxon>
        <taxon>Pedicularideae</taxon>
        <taxon>Castillejinae</taxon>
        <taxon>Castilleja</taxon>
    </lineage>
</organism>
<protein>
    <recommendedName>
        <fullName evidence="6">RING-CH-type domain-containing protein</fullName>
    </recommendedName>
</protein>
<evidence type="ECO:0000313" key="8">
    <source>
        <dbReference type="Proteomes" id="UP001632038"/>
    </source>
</evidence>
<name>A0ABD3E4G4_9LAMI</name>
<feature type="region of interest" description="Disordered" evidence="4">
    <location>
        <begin position="148"/>
        <end position="176"/>
    </location>
</feature>
<dbReference type="SUPFAM" id="SSF57850">
    <property type="entry name" value="RING/U-box"/>
    <property type="match status" value="1"/>
</dbReference>
<proteinExistence type="predicted"/>
<dbReference type="PANTHER" id="PTHR46158">
    <property type="entry name" value="OS02G0165000 PROTEIN"/>
    <property type="match status" value="1"/>
</dbReference>
<evidence type="ECO:0000256" key="3">
    <source>
        <dbReference type="ARBA" id="ARBA00022833"/>
    </source>
</evidence>
<gene>
    <name evidence="7" type="ORF">CASFOL_005781</name>
</gene>
<dbReference type="Gene3D" id="3.30.40.10">
    <property type="entry name" value="Zinc/RING finger domain, C3HC4 (zinc finger)"/>
    <property type="match status" value="1"/>
</dbReference>
<sequence>MMSPEDKNRSIDGLQDDSIISDYQSQVVVPIHKLENYSVGISEEIKPIIKNWRKSNLSLEIPIRTIEASRQELVHTKMSTPTPTPTPKKVNFLLRPSPSGSRLSGSPGPLSSTIAKSSSSSIRNILPKPSMPHSWSFTKIFTPRSNMTSSSLPVTPIASSNPDSVRGRSTTLDAKGIRRMSRSLSVPAINKENSIQKTDSYFRVIPTTPKEKDDVLKSTTTGDDNDADVEDIPEEEAVCRICLVELCEGGETLKMECSCKGELALAHQECAVKWFTIKGNKTCDVCKQEVQNLPVTLLRIQISMDRDTAISNFGPVQINGYRIWQDVPILVIVRKMGSSAIAISLPFSCVLALLASMTSSVMVTRRFVWVYASIQFVLVVLFAHILYSVAHVQAVLSVLLSAFAGFGVAMSLSSIPVEVQRWRIRNMSNRASHVATSSYNSARFDEENPETFSGR</sequence>
<dbReference type="GO" id="GO:0008270">
    <property type="term" value="F:zinc ion binding"/>
    <property type="evidence" value="ECO:0007669"/>
    <property type="project" value="UniProtKB-KW"/>
</dbReference>
<dbReference type="EMBL" id="JAVIJP010000007">
    <property type="protein sequence ID" value="KAL3649378.1"/>
    <property type="molecule type" value="Genomic_DNA"/>
</dbReference>
<evidence type="ECO:0000256" key="2">
    <source>
        <dbReference type="ARBA" id="ARBA00022771"/>
    </source>
</evidence>
<accession>A0ABD3E4G4</accession>
<evidence type="ECO:0000313" key="7">
    <source>
        <dbReference type="EMBL" id="KAL3649378.1"/>
    </source>
</evidence>
<keyword evidence="5" id="KW-0472">Membrane</keyword>
<keyword evidence="5" id="KW-1133">Transmembrane helix</keyword>
<feature type="transmembrane region" description="Helical" evidence="5">
    <location>
        <begin position="336"/>
        <end position="355"/>
    </location>
</feature>
<evidence type="ECO:0000256" key="5">
    <source>
        <dbReference type="SAM" id="Phobius"/>
    </source>
</evidence>